<accession>A0A7K1XVS7</accession>
<dbReference type="EMBL" id="WVHS01000002">
    <property type="protein sequence ID" value="MXV15081.1"/>
    <property type="molecule type" value="Genomic_DNA"/>
</dbReference>
<dbReference type="InterPro" id="IPR034660">
    <property type="entry name" value="DinB/YfiT-like"/>
</dbReference>
<dbReference type="Proteomes" id="UP000451233">
    <property type="component" value="Unassembled WGS sequence"/>
</dbReference>
<keyword evidence="2" id="KW-1185">Reference proteome</keyword>
<protein>
    <submittedName>
        <fullName evidence="1">DUF1569 domain-containing protein</fullName>
    </submittedName>
</protein>
<dbReference type="RefSeq" id="WP_160906102.1">
    <property type="nucleotide sequence ID" value="NZ_WVHS01000002.1"/>
</dbReference>
<evidence type="ECO:0000313" key="2">
    <source>
        <dbReference type="Proteomes" id="UP000451233"/>
    </source>
</evidence>
<dbReference type="Pfam" id="PF07606">
    <property type="entry name" value="DUF1569"/>
    <property type="match status" value="1"/>
</dbReference>
<comment type="caution">
    <text evidence="1">The sequence shown here is derived from an EMBL/GenBank/DDBJ whole genome shotgun (WGS) entry which is preliminary data.</text>
</comment>
<dbReference type="InterPro" id="IPR011463">
    <property type="entry name" value="DUF1569"/>
</dbReference>
<evidence type="ECO:0000313" key="1">
    <source>
        <dbReference type="EMBL" id="MXV15081.1"/>
    </source>
</evidence>
<gene>
    <name evidence="1" type="ORF">GS398_07205</name>
</gene>
<sequence>MALPDIFSAPVTNDLIERINKLTPASAPGWGKMSVAQMLAHVNVAYEMTFENKHPKPGAFMKFILKLLVKNTVVSETPYKKHSKTAPAFIITDARDLETEKARLIAYLLKTQELGAAAFDGRESHSFGPLSVTEWNNMFYKHLNHHLIQFGV</sequence>
<reference evidence="1 2" key="1">
    <citation type="submission" date="2019-11" db="EMBL/GenBank/DDBJ databases">
        <title>Pedobacter sp. HMF7056 Genome sequencing and assembly.</title>
        <authorList>
            <person name="Kang H."/>
            <person name="Kim H."/>
            <person name="Joh K."/>
        </authorList>
    </citation>
    <scope>NUCLEOTIDE SEQUENCE [LARGE SCALE GENOMIC DNA]</scope>
    <source>
        <strain evidence="1 2">HMF7056</strain>
    </source>
</reference>
<name>A0A7K1XVS7_9SPHI</name>
<proteinExistence type="predicted"/>
<organism evidence="1 2">
    <name type="scientific">Hufsiella ginkgonis</name>
    <dbReference type="NCBI Taxonomy" id="2695274"/>
    <lineage>
        <taxon>Bacteria</taxon>
        <taxon>Pseudomonadati</taxon>
        <taxon>Bacteroidota</taxon>
        <taxon>Sphingobacteriia</taxon>
        <taxon>Sphingobacteriales</taxon>
        <taxon>Sphingobacteriaceae</taxon>
        <taxon>Hufsiella</taxon>
    </lineage>
</organism>
<dbReference type="SUPFAM" id="SSF109854">
    <property type="entry name" value="DinB/YfiT-like putative metalloenzymes"/>
    <property type="match status" value="1"/>
</dbReference>
<dbReference type="Gene3D" id="1.20.120.450">
    <property type="entry name" value="dinb family like domain"/>
    <property type="match status" value="1"/>
</dbReference>
<dbReference type="AlphaFoldDB" id="A0A7K1XVS7"/>